<protein>
    <submittedName>
        <fullName evidence="1">Uncharacterized protein</fullName>
    </submittedName>
</protein>
<evidence type="ECO:0000313" key="1">
    <source>
        <dbReference type="EMBL" id="RIB04175.1"/>
    </source>
</evidence>
<accession>A0A397U1M1</accession>
<comment type="caution">
    <text evidence="1">The sequence shown here is derived from an EMBL/GenBank/DDBJ whole genome shotgun (WGS) entry which is preliminary data.</text>
</comment>
<reference evidence="1 2" key="1">
    <citation type="submission" date="2018-06" db="EMBL/GenBank/DDBJ databases">
        <title>Comparative genomics reveals the genomic features of Rhizophagus irregularis, R. cerebriforme, R. diaphanum and Gigaspora rosea, and their symbiotic lifestyle signature.</title>
        <authorList>
            <person name="Morin E."/>
            <person name="San Clemente H."/>
            <person name="Chen E.C.H."/>
            <person name="De La Providencia I."/>
            <person name="Hainaut M."/>
            <person name="Kuo A."/>
            <person name="Kohler A."/>
            <person name="Murat C."/>
            <person name="Tang N."/>
            <person name="Roy S."/>
            <person name="Loubradou J."/>
            <person name="Henrissat B."/>
            <person name="Grigoriev I.V."/>
            <person name="Corradi N."/>
            <person name="Roux C."/>
            <person name="Martin F.M."/>
        </authorList>
    </citation>
    <scope>NUCLEOTIDE SEQUENCE [LARGE SCALE GENOMIC DNA]</scope>
    <source>
        <strain evidence="1 2">DAOM 194757</strain>
    </source>
</reference>
<gene>
    <name evidence="1" type="ORF">C2G38_2121242</name>
</gene>
<dbReference type="Proteomes" id="UP000266673">
    <property type="component" value="Unassembled WGS sequence"/>
</dbReference>
<dbReference type="AlphaFoldDB" id="A0A397U1M1"/>
<sequence>MIFLHPNIEGIGTNWHINIEINDQYFYHDSNFEENILKKFTFTTSMMTRLKKYSKVVTITT</sequence>
<name>A0A397U1M1_9GLOM</name>
<evidence type="ECO:0000313" key="2">
    <source>
        <dbReference type="Proteomes" id="UP000266673"/>
    </source>
</evidence>
<organism evidence="1 2">
    <name type="scientific">Gigaspora rosea</name>
    <dbReference type="NCBI Taxonomy" id="44941"/>
    <lineage>
        <taxon>Eukaryota</taxon>
        <taxon>Fungi</taxon>
        <taxon>Fungi incertae sedis</taxon>
        <taxon>Mucoromycota</taxon>
        <taxon>Glomeromycotina</taxon>
        <taxon>Glomeromycetes</taxon>
        <taxon>Diversisporales</taxon>
        <taxon>Gigasporaceae</taxon>
        <taxon>Gigaspora</taxon>
    </lineage>
</organism>
<proteinExistence type="predicted"/>
<dbReference type="EMBL" id="QKWP01002235">
    <property type="protein sequence ID" value="RIB04175.1"/>
    <property type="molecule type" value="Genomic_DNA"/>
</dbReference>
<keyword evidence="2" id="KW-1185">Reference proteome</keyword>